<dbReference type="InterPro" id="IPR006364">
    <property type="entry name" value="CobI/CbiL/CobIJ_dom"/>
</dbReference>
<feature type="domain" description="Tetrapyrrole methylase" evidence="9">
    <location>
        <begin position="7"/>
        <end position="215"/>
    </location>
</feature>
<evidence type="ECO:0000313" key="11">
    <source>
        <dbReference type="Proteomes" id="UP000294682"/>
    </source>
</evidence>
<comment type="similarity">
    <text evidence="2 7 8">Belongs to the precorrin methyltransferase family.</text>
</comment>
<dbReference type="Gene3D" id="3.30.950.10">
    <property type="entry name" value="Methyltransferase, Cobalt-precorrin-4 Transmethylase, Domain 2"/>
    <property type="match status" value="1"/>
</dbReference>
<dbReference type="GO" id="GO:0032259">
    <property type="term" value="P:methylation"/>
    <property type="evidence" value="ECO:0007669"/>
    <property type="project" value="UniProtKB-KW"/>
</dbReference>
<gene>
    <name evidence="10" type="ORF">EDD78_11168</name>
</gene>
<dbReference type="InterPro" id="IPR000878">
    <property type="entry name" value="4pyrrol_Mease"/>
</dbReference>
<dbReference type="PANTHER" id="PTHR43467:SF2">
    <property type="entry name" value="COBALT-PRECORRIN-2 C(20)-METHYLTRANSFERASE"/>
    <property type="match status" value="1"/>
</dbReference>
<comment type="pathway">
    <text evidence="1">Cofactor biosynthesis; adenosylcobalamin biosynthesis.</text>
</comment>
<protein>
    <submittedName>
        <fullName evidence="10">Precorrin-2/cobalt-factor-2 C20-methyltransferase</fullName>
    </submittedName>
</protein>
<dbReference type="PROSITE" id="PS00840">
    <property type="entry name" value="SUMT_2"/>
    <property type="match status" value="1"/>
</dbReference>
<dbReference type="Pfam" id="PF00590">
    <property type="entry name" value="TP_methylase"/>
    <property type="match status" value="1"/>
</dbReference>
<organism evidence="10 11">
    <name type="scientific">Harryflintia acetispora</name>
    <dbReference type="NCBI Taxonomy" id="1849041"/>
    <lineage>
        <taxon>Bacteria</taxon>
        <taxon>Bacillati</taxon>
        <taxon>Bacillota</taxon>
        <taxon>Clostridia</taxon>
        <taxon>Eubacteriales</taxon>
        <taxon>Oscillospiraceae</taxon>
        <taxon>Harryflintia</taxon>
    </lineage>
</organism>
<dbReference type="InterPro" id="IPR012382">
    <property type="entry name" value="CobI/CbiL"/>
</dbReference>
<dbReference type="EMBL" id="SLUK01000011">
    <property type="protein sequence ID" value="TCL42304.1"/>
    <property type="molecule type" value="Genomic_DNA"/>
</dbReference>
<comment type="caution">
    <text evidence="10">The sequence shown here is derived from an EMBL/GenBank/DDBJ whole genome shotgun (WGS) entry which is preliminary data.</text>
</comment>
<evidence type="ECO:0000256" key="7">
    <source>
        <dbReference type="PIRNR" id="PIRNR036427"/>
    </source>
</evidence>
<keyword evidence="5 8" id="KW-0808">Transferase</keyword>
<accession>A0A9X8UHY6</accession>
<evidence type="ECO:0000256" key="8">
    <source>
        <dbReference type="RuleBase" id="RU003960"/>
    </source>
</evidence>
<keyword evidence="11" id="KW-1185">Reference proteome</keyword>
<keyword evidence="4 8" id="KW-0489">Methyltransferase</keyword>
<sequence length="231" mass="24855">MMKGTGTLYGVGVGPGDPRLLTLRAADVICGSPVLAVPGSGSDSRAAYEIAKAALPQVGRKELLTLSMPMVKDADELERSHNRAALQLAERLQAGQDVAFLTLGDPSIYSTYAYLHRRVQKMGFAVEMIPGVPSFCAAAAKLGEALVSGEEALHLLPASYGVEEGLRLGGTRVLMKAGRELPEVLCQLHERGERAMLVQNCGMENERVCRRLEGEVSPDYFTILIVKEEGE</sequence>
<evidence type="ECO:0000256" key="1">
    <source>
        <dbReference type="ARBA" id="ARBA00004953"/>
    </source>
</evidence>
<dbReference type="PIRSF" id="PIRSF036427">
    <property type="entry name" value="Precrrn-2_mtase"/>
    <property type="match status" value="1"/>
</dbReference>
<dbReference type="Gene3D" id="3.40.1010.10">
    <property type="entry name" value="Cobalt-precorrin-4 Transmethylase, Domain 1"/>
    <property type="match status" value="1"/>
</dbReference>
<evidence type="ECO:0000256" key="3">
    <source>
        <dbReference type="ARBA" id="ARBA00022573"/>
    </source>
</evidence>
<dbReference type="CDD" id="cd11645">
    <property type="entry name" value="Precorrin_2_C20_MT"/>
    <property type="match status" value="1"/>
</dbReference>
<dbReference type="NCBIfam" id="TIGR01467">
    <property type="entry name" value="cobI_cbiL"/>
    <property type="match status" value="1"/>
</dbReference>
<evidence type="ECO:0000256" key="4">
    <source>
        <dbReference type="ARBA" id="ARBA00022603"/>
    </source>
</evidence>
<dbReference type="InterPro" id="IPR014776">
    <property type="entry name" value="4pyrrole_Mease_sub2"/>
</dbReference>
<keyword evidence="6" id="KW-0949">S-adenosyl-L-methionine</keyword>
<dbReference type="SUPFAM" id="SSF53790">
    <property type="entry name" value="Tetrapyrrole methylase"/>
    <property type="match status" value="1"/>
</dbReference>
<dbReference type="InterPro" id="IPR003043">
    <property type="entry name" value="Uropor_MeTrfase_CS"/>
</dbReference>
<name>A0A9X8UHY6_9FIRM</name>
<evidence type="ECO:0000256" key="6">
    <source>
        <dbReference type="ARBA" id="ARBA00022691"/>
    </source>
</evidence>
<dbReference type="Proteomes" id="UP000294682">
    <property type="component" value="Unassembled WGS sequence"/>
</dbReference>
<evidence type="ECO:0000259" key="9">
    <source>
        <dbReference type="Pfam" id="PF00590"/>
    </source>
</evidence>
<dbReference type="GO" id="GO:0009236">
    <property type="term" value="P:cobalamin biosynthetic process"/>
    <property type="evidence" value="ECO:0007669"/>
    <property type="project" value="UniProtKB-UniRule"/>
</dbReference>
<dbReference type="GO" id="GO:0030788">
    <property type="term" value="F:precorrin-2 C20-methyltransferase activity"/>
    <property type="evidence" value="ECO:0007669"/>
    <property type="project" value="InterPro"/>
</dbReference>
<evidence type="ECO:0000313" key="10">
    <source>
        <dbReference type="EMBL" id="TCL42304.1"/>
    </source>
</evidence>
<dbReference type="InterPro" id="IPR035996">
    <property type="entry name" value="4pyrrol_Methylase_sf"/>
</dbReference>
<dbReference type="InterPro" id="IPR014777">
    <property type="entry name" value="4pyrrole_Mease_sub1"/>
</dbReference>
<dbReference type="AlphaFoldDB" id="A0A9X8UHY6"/>
<reference evidence="10 11" key="1">
    <citation type="submission" date="2019-03" db="EMBL/GenBank/DDBJ databases">
        <title>Genomic Encyclopedia of Type Strains, Phase IV (KMG-IV): sequencing the most valuable type-strain genomes for metagenomic binning, comparative biology and taxonomic classification.</title>
        <authorList>
            <person name="Goeker M."/>
        </authorList>
    </citation>
    <scope>NUCLEOTIDE SEQUENCE [LARGE SCALE GENOMIC DNA]</scope>
    <source>
        <strain evidence="10 11">DSM 100433</strain>
    </source>
</reference>
<keyword evidence="3" id="KW-0169">Cobalamin biosynthesis</keyword>
<dbReference type="RefSeq" id="WP_286170872.1">
    <property type="nucleotide sequence ID" value="NZ_SLUK01000011.1"/>
</dbReference>
<evidence type="ECO:0000256" key="2">
    <source>
        <dbReference type="ARBA" id="ARBA00005879"/>
    </source>
</evidence>
<evidence type="ECO:0000256" key="5">
    <source>
        <dbReference type="ARBA" id="ARBA00022679"/>
    </source>
</evidence>
<dbReference type="PANTHER" id="PTHR43467">
    <property type="entry name" value="COBALT-PRECORRIN-2 C(20)-METHYLTRANSFERASE"/>
    <property type="match status" value="1"/>
</dbReference>
<proteinExistence type="inferred from homology"/>